<dbReference type="PROSITE" id="PS50022">
    <property type="entry name" value="FA58C_3"/>
    <property type="match status" value="1"/>
</dbReference>
<dbReference type="InterPro" id="IPR000421">
    <property type="entry name" value="FA58C"/>
</dbReference>
<feature type="domain" description="F5/8 type C" evidence="2">
    <location>
        <begin position="361"/>
        <end position="499"/>
    </location>
</feature>
<evidence type="ECO:0000259" key="2">
    <source>
        <dbReference type="PROSITE" id="PS50022"/>
    </source>
</evidence>
<dbReference type="InterPro" id="IPR008979">
    <property type="entry name" value="Galactose-bd-like_sf"/>
</dbReference>
<dbReference type="Pfam" id="PF22633">
    <property type="entry name" value="F5_F8_type_C_2"/>
    <property type="match status" value="1"/>
</dbReference>
<keyword evidence="1" id="KW-0732">Signal</keyword>
<accession>A0A7X5C1B5</accession>
<name>A0A7X5C1B5_9BACL</name>
<dbReference type="Gene3D" id="3.20.20.80">
    <property type="entry name" value="Glycosidases"/>
    <property type="match status" value="1"/>
</dbReference>
<dbReference type="Proteomes" id="UP000558113">
    <property type="component" value="Unassembled WGS sequence"/>
</dbReference>
<evidence type="ECO:0000313" key="3">
    <source>
        <dbReference type="EMBL" id="NBC72526.1"/>
    </source>
</evidence>
<dbReference type="RefSeq" id="WP_161703613.1">
    <property type="nucleotide sequence ID" value="NZ_JAAAMU010000020.1"/>
</dbReference>
<keyword evidence="4" id="KW-1185">Reference proteome</keyword>
<dbReference type="SUPFAM" id="SSF49785">
    <property type="entry name" value="Galactose-binding domain-like"/>
    <property type="match status" value="2"/>
</dbReference>
<dbReference type="Gene3D" id="2.60.120.260">
    <property type="entry name" value="Galactose-binding domain-like"/>
    <property type="match status" value="2"/>
</dbReference>
<evidence type="ECO:0000313" key="4">
    <source>
        <dbReference type="Proteomes" id="UP000558113"/>
    </source>
</evidence>
<organism evidence="3 4">
    <name type="scientific">Paenibacillus sacheonensis</name>
    <dbReference type="NCBI Taxonomy" id="742054"/>
    <lineage>
        <taxon>Bacteria</taxon>
        <taxon>Bacillati</taxon>
        <taxon>Bacillota</taxon>
        <taxon>Bacilli</taxon>
        <taxon>Bacillales</taxon>
        <taxon>Paenibacillaceae</taxon>
        <taxon>Paenibacillus</taxon>
    </lineage>
</organism>
<protein>
    <recommendedName>
        <fullName evidence="2">F5/8 type C domain-containing protein</fullName>
    </recommendedName>
</protein>
<reference evidence="3 4" key="1">
    <citation type="submission" date="2020-01" db="EMBL/GenBank/DDBJ databases">
        <title>Paenibacillus soybeanensis sp. nov. isolated from the nodules of soybean (Glycine max(L.) Merr).</title>
        <authorList>
            <person name="Wang H."/>
        </authorList>
    </citation>
    <scope>NUCLEOTIDE SEQUENCE [LARGE SCALE GENOMIC DNA]</scope>
    <source>
        <strain evidence="3 4">DSM 23054</strain>
    </source>
</reference>
<gene>
    <name evidence="3" type="ORF">GT003_26310</name>
</gene>
<feature type="chain" id="PRO_5039234471" description="F5/8 type C domain-containing protein" evidence="1">
    <location>
        <begin position="24"/>
        <end position="629"/>
    </location>
</feature>
<dbReference type="AlphaFoldDB" id="A0A7X5C1B5"/>
<dbReference type="EMBL" id="JAAAMU010000020">
    <property type="protein sequence ID" value="NBC72526.1"/>
    <property type="molecule type" value="Genomic_DNA"/>
</dbReference>
<sequence length="629" mass="67289">MRSIKWLASAAMVLVVAAGLLPAQSLTQVQRAYADNPNHTLVGAIRWDAWVGTTNTDGVGAPQVGLQVEQTLGPNKYHFRLPFFGVETGTNSVNARQLTQSLMDQDIAFAKYAGIDYWAFCYYPDGSGMDTARNLYDASTHKNDVKYTYILGTGDLPSTKFDWLVSKFAETNYQKVLGGRPLLYIFGGTGGYSAADMTSIRNKAAAAGLASPYIVVMSDNSSGASSAASSIGADAISAYITWAGGGGAYSGLMTQDQSNWNNHKATGRKVIPWVTTGIDTRPRYDHPVSWTTVGPNDWVQTAAPSEIAANLTNALSWVGSNASTAEANAVIMYAWNEYDEGGWIAPTLYDGTARLDAIKNVLRPSANPSNLALDRDAYSSSSNWDAAQTAAKAFDSNAATNWQAASGSAYNGQWVQVDFGANTSFNQVKLSEYGGRTTGYRIEYWNGASWATAYTGTTIGGAASPTTVTFPTVKGTKARIYYTGGSFTPILYEFEINRQYVNLAAGKTYASSSNWDAAQTADKAFDGNLATDWQAALGSAYSGQWAEVNFGASTTFNRVALAEYGSRTTGYRIEYWNGSSWATAYAGTTIGGPGAPTAATFPAVTGTKARIYYTGGTDTPILYEFEVTN</sequence>
<dbReference type="Pfam" id="PF00754">
    <property type="entry name" value="F5_F8_type_C"/>
    <property type="match status" value="1"/>
</dbReference>
<proteinExistence type="predicted"/>
<comment type="caution">
    <text evidence="3">The sequence shown here is derived from an EMBL/GenBank/DDBJ whole genome shotgun (WGS) entry which is preliminary data.</text>
</comment>
<feature type="signal peptide" evidence="1">
    <location>
        <begin position="1"/>
        <end position="23"/>
    </location>
</feature>
<evidence type="ECO:0000256" key="1">
    <source>
        <dbReference type="SAM" id="SignalP"/>
    </source>
</evidence>
<dbReference type="OrthoDB" id="9816424at2"/>